<dbReference type="CDD" id="cd02540">
    <property type="entry name" value="GT2_GlmU_N_bac"/>
    <property type="match status" value="1"/>
</dbReference>
<comment type="cofactor">
    <cofactor evidence="1">
        <name>Mg(2+)</name>
        <dbReference type="ChEBI" id="CHEBI:18420"/>
    </cofactor>
</comment>
<keyword evidence="4" id="KW-0963">Cytoplasm</keyword>
<keyword evidence="13" id="KW-0012">Acyltransferase</keyword>
<dbReference type="GO" id="GO:0008360">
    <property type="term" value="P:regulation of cell shape"/>
    <property type="evidence" value="ECO:0007669"/>
    <property type="project" value="UniProtKB-KW"/>
</dbReference>
<dbReference type="GO" id="GO:0000287">
    <property type="term" value="F:magnesium ion binding"/>
    <property type="evidence" value="ECO:0007669"/>
    <property type="project" value="InterPro"/>
</dbReference>
<dbReference type="InterPro" id="IPR050065">
    <property type="entry name" value="GlmU-like"/>
</dbReference>
<keyword evidence="20" id="KW-1185">Reference proteome</keyword>
<proteinExistence type="inferred from homology"/>
<reference evidence="19" key="1">
    <citation type="journal article" date="2022" name="Cell">
        <title>Repeat-based holocentromeres influence genome architecture and karyotype evolution.</title>
        <authorList>
            <person name="Hofstatter P.G."/>
            <person name="Thangavel G."/>
            <person name="Lux T."/>
            <person name="Neumann P."/>
            <person name="Vondrak T."/>
            <person name="Novak P."/>
            <person name="Zhang M."/>
            <person name="Costa L."/>
            <person name="Castellani M."/>
            <person name="Scott A."/>
            <person name="Toegelov H."/>
            <person name="Fuchs J."/>
            <person name="Mata-Sucre Y."/>
            <person name="Dias Y."/>
            <person name="Vanzela A.L.L."/>
            <person name="Huettel B."/>
            <person name="Almeida C.C.S."/>
            <person name="Simkova H."/>
            <person name="Souza G."/>
            <person name="Pedrosa-Harand A."/>
            <person name="Macas J."/>
            <person name="Mayer K.F.X."/>
            <person name="Houben A."/>
            <person name="Marques A."/>
        </authorList>
    </citation>
    <scope>NUCLEOTIDE SEQUENCE</scope>
    <source>
        <strain evidence="19">RhyBre1mFocal</strain>
    </source>
</reference>
<evidence type="ECO:0000313" key="20">
    <source>
        <dbReference type="Proteomes" id="UP001151287"/>
    </source>
</evidence>
<evidence type="ECO:0000256" key="7">
    <source>
        <dbReference type="ARBA" id="ARBA00022723"/>
    </source>
</evidence>
<dbReference type="NCBIfam" id="NF010932">
    <property type="entry name" value="PRK14352.1"/>
    <property type="match status" value="1"/>
</dbReference>
<evidence type="ECO:0000256" key="11">
    <source>
        <dbReference type="ARBA" id="ARBA00022984"/>
    </source>
</evidence>
<evidence type="ECO:0000256" key="5">
    <source>
        <dbReference type="ARBA" id="ARBA00022679"/>
    </source>
</evidence>
<evidence type="ECO:0000256" key="6">
    <source>
        <dbReference type="ARBA" id="ARBA00022695"/>
    </source>
</evidence>
<evidence type="ECO:0000313" key="19">
    <source>
        <dbReference type="EMBL" id="KAJ1683833.1"/>
    </source>
</evidence>
<dbReference type="InterPro" id="IPR038009">
    <property type="entry name" value="GlmU_C_LbH"/>
</dbReference>
<organism evidence="19 20">
    <name type="scientific">Rhynchospora breviuscula</name>
    <dbReference type="NCBI Taxonomy" id="2022672"/>
    <lineage>
        <taxon>Eukaryota</taxon>
        <taxon>Viridiplantae</taxon>
        <taxon>Streptophyta</taxon>
        <taxon>Embryophyta</taxon>
        <taxon>Tracheophyta</taxon>
        <taxon>Spermatophyta</taxon>
        <taxon>Magnoliopsida</taxon>
        <taxon>Liliopsida</taxon>
        <taxon>Poales</taxon>
        <taxon>Cyperaceae</taxon>
        <taxon>Cyperoideae</taxon>
        <taxon>Rhynchosporeae</taxon>
        <taxon>Rhynchospora</taxon>
    </lineage>
</organism>
<evidence type="ECO:0000259" key="18">
    <source>
        <dbReference type="Pfam" id="PF00483"/>
    </source>
</evidence>
<dbReference type="InterPro" id="IPR005882">
    <property type="entry name" value="Bifunctional_GlmU"/>
</dbReference>
<dbReference type="InterPro" id="IPR005835">
    <property type="entry name" value="NTP_transferase_dom"/>
</dbReference>
<keyword evidence="8" id="KW-0677">Repeat</keyword>
<evidence type="ECO:0000256" key="16">
    <source>
        <dbReference type="ARBA" id="ARBA00048493"/>
    </source>
</evidence>
<comment type="pathway">
    <text evidence="3">Nucleotide-sugar biosynthesis; UDP-N-acetyl-alpha-D-glucosamine biosynthesis; UDP-N-acetyl-alpha-D-glucosamine from N-acetyl-alpha-D-glucosamine 1-phosphate: step 1/1.</text>
</comment>
<keyword evidence="5" id="KW-0808">Transferase</keyword>
<evidence type="ECO:0000256" key="4">
    <source>
        <dbReference type="ARBA" id="ARBA00022490"/>
    </source>
</evidence>
<dbReference type="GO" id="GO:0003977">
    <property type="term" value="F:UDP-N-acetylglucosamine diphosphorylase activity"/>
    <property type="evidence" value="ECO:0007669"/>
    <property type="project" value="UniProtKB-EC"/>
</dbReference>
<dbReference type="NCBIfam" id="TIGR01173">
    <property type="entry name" value="glmU"/>
    <property type="match status" value="1"/>
</dbReference>
<dbReference type="EMBL" id="JAMQYH010000097">
    <property type="protein sequence ID" value="KAJ1683833.1"/>
    <property type="molecule type" value="Genomic_DNA"/>
</dbReference>
<dbReference type="HAMAP" id="MF_01631">
    <property type="entry name" value="GlmU"/>
    <property type="match status" value="1"/>
</dbReference>
<feature type="region of interest" description="Disordered" evidence="17">
    <location>
        <begin position="5"/>
        <end position="28"/>
    </location>
</feature>
<dbReference type="Proteomes" id="UP001151287">
    <property type="component" value="Unassembled WGS sequence"/>
</dbReference>
<keyword evidence="9" id="KW-0460">Magnesium</keyword>
<comment type="catalytic activity">
    <reaction evidence="16">
        <text>N-acetyl-alpha-D-glucosamine 1-phosphate + UTP + H(+) = UDP-N-acetyl-alpha-D-glucosamine + diphosphate</text>
        <dbReference type="Rhea" id="RHEA:13509"/>
        <dbReference type="ChEBI" id="CHEBI:15378"/>
        <dbReference type="ChEBI" id="CHEBI:33019"/>
        <dbReference type="ChEBI" id="CHEBI:46398"/>
        <dbReference type="ChEBI" id="CHEBI:57705"/>
        <dbReference type="ChEBI" id="CHEBI:57776"/>
        <dbReference type="EC" id="2.7.7.23"/>
    </reaction>
</comment>
<sequence>MAYVRSVVRAAPSTEPGRPKEPHVPDLPAQPDLTVVVLAAGGGTRMRSKTMKVLHPVAGRSMVAHVLSAVAAVRPTRVVAVVGHQREEVSAHISALVPDVVLAVQETQEGTAHAVRVAMDAVGPTSGTVLVTYADTPLLEGDNLRAFAEDHVASGRAMSILSGELDDPTGYGRVVRGTDGAVAAIVEEKDATPEQRALREINSGIVAFDAAFLADALPRIGNDNAKGEYYLTDTVALAREDGHRVDTFRLDDVTQTIGANDRGQLAALGRVLNDRILGRWMAAGVTVMDPATTWIEADVVLARDVTLLPGVQLLGACAVGEDAVIGPDCTLEDTEVGVGARVVRTHGQLAVIGAGASVGPWSYLRPGARLEEGAKAGAFVEVKNSTIGAGAKVPHLSYVGDADIGEGTNIGAGAIFANYDGVQKNRSVIGRLVKAGVHNSFVAPVHVGDGAVTGAGTVVRRDVPPGALAVSGGPQRHVEGWVFRKREGTPAADAARAAGAPAGPDADEGGESSQSSHPA</sequence>
<dbReference type="InterPro" id="IPR011004">
    <property type="entry name" value="Trimer_LpxA-like_sf"/>
</dbReference>
<dbReference type="GO" id="GO:0005737">
    <property type="term" value="C:cytoplasm"/>
    <property type="evidence" value="ECO:0007669"/>
    <property type="project" value="InterPro"/>
</dbReference>
<keyword evidence="10" id="KW-0133">Cell shape</keyword>
<keyword evidence="12" id="KW-0511">Multifunctional enzyme</keyword>
<keyword evidence="6" id="KW-0548">Nucleotidyltransferase</keyword>
<feature type="compositionally biased region" description="Low complexity" evidence="17">
    <location>
        <begin position="489"/>
        <end position="504"/>
    </location>
</feature>
<evidence type="ECO:0000256" key="10">
    <source>
        <dbReference type="ARBA" id="ARBA00022960"/>
    </source>
</evidence>
<dbReference type="GO" id="GO:0071555">
    <property type="term" value="P:cell wall organization"/>
    <property type="evidence" value="ECO:0007669"/>
    <property type="project" value="UniProtKB-KW"/>
</dbReference>
<feature type="region of interest" description="Disordered" evidence="17">
    <location>
        <begin position="485"/>
        <end position="519"/>
    </location>
</feature>
<evidence type="ECO:0000256" key="15">
    <source>
        <dbReference type="ARBA" id="ARBA00048247"/>
    </source>
</evidence>
<keyword evidence="11" id="KW-0573">Peptidoglycan synthesis</keyword>
<dbReference type="GO" id="GO:0019134">
    <property type="term" value="F:glucosamine-1-phosphate N-acetyltransferase activity"/>
    <property type="evidence" value="ECO:0007669"/>
    <property type="project" value="UniProtKB-EC"/>
</dbReference>
<evidence type="ECO:0000256" key="9">
    <source>
        <dbReference type="ARBA" id="ARBA00022842"/>
    </source>
</evidence>
<dbReference type="PANTHER" id="PTHR43584:SF3">
    <property type="entry name" value="BIFUNCTIONAL PROTEIN GLMU"/>
    <property type="match status" value="1"/>
</dbReference>
<dbReference type="Pfam" id="PF00483">
    <property type="entry name" value="NTP_transferase"/>
    <property type="match status" value="1"/>
</dbReference>
<feature type="domain" description="Nucleotidyl transferase" evidence="18">
    <location>
        <begin position="35"/>
        <end position="252"/>
    </location>
</feature>
<keyword evidence="14" id="KW-0961">Cell wall biogenesis/degradation</keyword>
<evidence type="ECO:0000256" key="17">
    <source>
        <dbReference type="SAM" id="MobiDB-lite"/>
    </source>
</evidence>
<comment type="pathway">
    <text evidence="2">Nucleotide-sugar biosynthesis; UDP-N-acetyl-alpha-D-glucosamine biosynthesis; N-acetyl-alpha-D-glucosamine 1-phosphate from alpha-D-glucosamine 6-phosphate (route II): step 2/2.</text>
</comment>
<dbReference type="CDD" id="cd03353">
    <property type="entry name" value="LbH_GlmU_C"/>
    <property type="match status" value="1"/>
</dbReference>
<dbReference type="InterPro" id="IPR029044">
    <property type="entry name" value="Nucleotide-diphossugar_trans"/>
</dbReference>
<evidence type="ECO:0000256" key="1">
    <source>
        <dbReference type="ARBA" id="ARBA00001946"/>
    </source>
</evidence>
<dbReference type="GO" id="GO:0006048">
    <property type="term" value="P:UDP-N-acetylglucosamine biosynthetic process"/>
    <property type="evidence" value="ECO:0007669"/>
    <property type="project" value="InterPro"/>
</dbReference>
<dbReference type="OrthoDB" id="25818at2759"/>
<dbReference type="PANTHER" id="PTHR43584">
    <property type="entry name" value="NUCLEOTIDYL TRANSFERASE"/>
    <property type="match status" value="1"/>
</dbReference>
<gene>
    <name evidence="19" type="ORF">LUZ63_020978</name>
</gene>
<protein>
    <recommendedName>
        <fullName evidence="18">Nucleotidyl transferase domain-containing protein</fullName>
    </recommendedName>
</protein>
<comment type="caution">
    <text evidence="19">The sequence shown here is derived from an EMBL/GenBank/DDBJ whole genome shotgun (WGS) entry which is preliminary data.</text>
</comment>
<evidence type="ECO:0000256" key="13">
    <source>
        <dbReference type="ARBA" id="ARBA00023315"/>
    </source>
</evidence>
<evidence type="ECO:0000256" key="8">
    <source>
        <dbReference type="ARBA" id="ARBA00022737"/>
    </source>
</evidence>
<evidence type="ECO:0000256" key="3">
    <source>
        <dbReference type="ARBA" id="ARBA00005208"/>
    </source>
</evidence>
<dbReference type="AlphaFoldDB" id="A0A9P9Z843"/>
<dbReference type="SUPFAM" id="SSF51161">
    <property type="entry name" value="Trimeric LpxA-like enzymes"/>
    <property type="match status" value="1"/>
</dbReference>
<keyword evidence="7" id="KW-0479">Metal-binding</keyword>
<dbReference type="Gene3D" id="2.160.10.10">
    <property type="entry name" value="Hexapeptide repeat proteins"/>
    <property type="match status" value="1"/>
</dbReference>
<dbReference type="SUPFAM" id="SSF53448">
    <property type="entry name" value="Nucleotide-diphospho-sugar transferases"/>
    <property type="match status" value="1"/>
</dbReference>
<evidence type="ECO:0000256" key="2">
    <source>
        <dbReference type="ARBA" id="ARBA00005166"/>
    </source>
</evidence>
<dbReference type="GO" id="GO:0000902">
    <property type="term" value="P:cell morphogenesis"/>
    <property type="evidence" value="ECO:0007669"/>
    <property type="project" value="InterPro"/>
</dbReference>
<evidence type="ECO:0000256" key="12">
    <source>
        <dbReference type="ARBA" id="ARBA00023268"/>
    </source>
</evidence>
<accession>A0A9P9Z843</accession>
<dbReference type="Gene3D" id="3.90.550.10">
    <property type="entry name" value="Spore Coat Polysaccharide Biosynthesis Protein SpsA, Chain A"/>
    <property type="match status" value="1"/>
</dbReference>
<name>A0A9P9Z843_9POAL</name>
<comment type="catalytic activity">
    <reaction evidence="15">
        <text>alpha-D-glucosamine 1-phosphate + acetyl-CoA = N-acetyl-alpha-D-glucosamine 1-phosphate + CoA + H(+)</text>
        <dbReference type="Rhea" id="RHEA:13725"/>
        <dbReference type="ChEBI" id="CHEBI:15378"/>
        <dbReference type="ChEBI" id="CHEBI:57287"/>
        <dbReference type="ChEBI" id="CHEBI:57288"/>
        <dbReference type="ChEBI" id="CHEBI:57776"/>
        <dbReference type="ChEBI" id="CHEBI:58516"/>
        <dbReference type="EC" id="2.3.1.157"/>
    </reaction>
</comment>
<evidence type="ECO:0000256" key="14">
    <source>
        <dbReference type="ARBA" id="ARBA00023316"/>
    </source>
</evidence>